<dbReference type="EMBL" id="GL891305">
    <property type="protein sequence ID" value="EGO56430.1"/>
    <property type="molecule type" value="Genomic_DNA"/>
</dbReference>
<protein>
    <submittedName>
        <fullName evidence="2">Uncharacterized protein</fullName>
    </submittedName>
</protein>
<reference evidence="3" key="1">
    <citation type="journal article" date="2011" name="Genetics">
        <title>Massive changes in genome architecture accompany the transition to self-fertility in the filamentous fungus Neurospora tetrasperma.</title>
        <authorList>
            <person name="Ellison C.E."/>
            <person name="Stajich J.E."/>
            <person name="Jacobson D.J."/>
            <person name="Natvig D.O."/>
            <person name="Lapidus A."/>
            <person name="Foster B."/>
            <person name="Aerts A."/>
            <person name="Riley R."/>
            <person name="Lindquist E.A."/>
            <person name="Grigoriev I.V."/>
            <person name="Taylor J.W."/>
        </authorList>
    </citation>
    <scope>NUCLEOTIDE SEQUENCE [LARGE SCALE GENOMIC DNA]</scope>
    <source>
        <strain evidence="3">FGSC 2508 / P0657</strain>
    </source>
</reference>
<keyword evidence="3" id="KW-1185">Reference proteome</keyword>
<dbReference type="RefSeq" id="XP_009852028.1">
    <property type="nucleotide sequence ID" value="XM_009853726.1"/>
</dbReference>
<gene>
    <name evidence="2" type="ORF">NEUTE1DRAFT_101710</name>
</gene>
<accession>F8MQ00</accession>
<evidence type="ECO:0000313" key="2">
    <source>
        <dbReference type="EMBL" id="EGO56430.1"/>
    </source>
</evidence>
<dbReference type="GeneID" id="20821801"/>
<dbReference type="KEGG" id="nte:NEUTE1DRAFT101710"/>
<evidence type="ECO:0000313" key="3">
    <source>
        <dbReference type="Proteomes" id="UP000008065"/>
    </source>
</evidence>
<feature type="region of interest" description="Disordered" evidence="1">
    <location>
        <begin position="134"/>
        <end position="160"/>
    </location>
</feature>
<dbReference type="VEuPathDB" id="FungiDB:NEUTE1DRAFT_101710"/>
<dbReference type="AlphaFoldDB" id="F8MQ00"/>
<name>F8MQ00_NEUT8</name>
<proteinExistence type="predicted"/>
<organism evidence="2 3">
    <name type="scientific">Neurospora tetrasperma (strain FGSC 2508 / ATCC MYA-4615 / P0657)</name>
    <dbReference type="NCBI Taxonomy" id="510951"/>
    <lineage>
        <taxon>Eukaryota</taxon>
        <taxon>Fungi</taxon>
        <taxon>Dikarya</taxon>
        <taxon>Ascomycota</taxon>
        <taxon>Pezizomycotina</taxon>
        <taxon>Sordariomycetes</taxon>
        <taxon>Sordariomycetidae</taxon>
        <taxon>Sordariales</taxon>
        <taxon>Sordariaceae</taxon>
        <taxon>Neurospora</taxon>
    </lineage>
</organism>
<dbReference type="HOGENOM" id="CLU_124010_0_0_1"/>
<evidence type="ECO:0000256" key="1">
    <source>
        <dbReference type="SAM" id="MobiDB-lite"/>
    </source>
</evidence>
<dbReference type="Proteomes" id="UP000008065">
    <property type="component" value="Unassembled WGS sequence"/>
</dbReference>
<sequence length="160" mass="18442">MIHSFPTIKLKVLTAYCRTRVHSYIPENREKKMVDEMVVRTSVCNQRQDRPGKKEPCGAVVVFPLRNWKTPFRKRWVCVRRKSSNQPEADPPTSRGRSGATATTLHYKEMKGGWCNESLRLTDLLTRITRLGQKRASNRRAHHGETPNSTSTCDTFRRGT</sequence>
<feature type="region of interest" description="Disordered" evidence="1">
    <location>
        <begin position="82"/>
        <end position="101"/>
    </location>
</feature>